<dbReference type="Gene3D" id="2.70.50.60">
    <property type="entry name" value="abc- transporter (atp binding component) like domain"/>
    <property type="match status" value="1"/>
</dbReference>
<dbReference type="PROSITE" id="PS50893">
    <property type="entry name" value="ABC_TRANSPORTER_2"/>
    <property type="match status" value="1"/>
</dbReference>
<dbReference type="SMART" id="SM00382">
    <property type="entry name" value="AAA"/>
    <property type="match status" value="1"/>
</dbReference>
<dbReference type="InterPro" id="IPR027417">
    <property type="entry name" value="P-loop_NTPase"/>
</dbReference>
<dbReference type="PANTHER" id="PTHR46743:SF2">
    <property type="entry name" value="TEICHOIC ACIDS EXPORT ATP-BINDING PROTEIN TAGH"/>
    <property type="match status" value="1"/>
</dbReference>
<dbReference type="GO" id="GO:0005524">
    <property type="term" value="F:ATP binding"/>
    <property type="evidence" value="ECO:0007669"/>
    <property type="project" value="UniProtKB-KW"/>
</dbReference>
<dbReference type="InterPro" id="IPR029439">
    <property type="entry name" value="Wzt_C"/>
</dbReference>
<dbReference type="InterPro" id="IPR003593">
    <property type="entry name" value="AAA+_ATPase"/>
</dbReference>
<comment type="caution">
    <text evidence="6">The sequence shown here is derived from an EMBL/GenBank/DDBJ whole genome shotgun (WGS) entry which is preliminary data.</text>
</comment>
<dbReference type="GO" id="GO:0140359">
    <property type="term" value="F:ABC-type transporter activity"/>
    <property type="evidence" value="ECO:0007669"/>
    <property type="project" value="InterPro"/>
</dbReference>
<dbReference type="GO" id="GO:0016887">
    <property type="term" value="F:ATP hydrolysis activity"/>
    <property type="evidence" value="ECO:0007669"/>
    <property type="project" value="InterPro"/>
</dbReference>
<dbReference type="CDD" id="cd03220">
    <property type="entry name" value="ABC_KpsT_Wzt"/>
    <property type="match status" value="1"/>
</dbReference>
<gene>
    <name evidence="6" type="ORF">FCU45_04755</name>
</gene>
<keyword evidence="2" id="KW-0813">Transport</keyword>
<name>A0A4U2Z7S0_9BACT</name>
<dbReference type="Gene3D" id="3.40.50.300">
    <property type="entry name" value="P-loop containing nucleotide triphosphate hydrolases"/>
    <property type="match status" value="1"/>
</dbReference>
<dbReference type="InterPro" id="IPR003439">
    <property type="entry name" value="ABC_transporter-like_ATP-bd"/>
</dbReference>
<keyword evidence="7" id="KW-1185">Reference proteome</keyword>
<dbReference type="InterPro" id="IPR017871">
    <property type="entry name" value="ABC_transporter-like_CS"/>
</dbReference>
<evidence type="ECO:0000259" key="5">
    <source>
        <dbReference type="PROSITE" id="PS50893"/>
    </source>
</evidence>
<dbReference type="Pfam" id="PF00005">
    <property type="entry name" value="ABC_tran"/>
    <property type="match status" value="1"/>
</dbReference>
<evidence type="ECO:0000256" key="3">
    <source>
        <dbReference type="ARBA" id="ARBA00022741"/>
    </source>
</evidence>
<dbReference type="OrthoDB" id="9778870at2"/>
<feature type="domain" description="ABC transporter" evidence="5">
    <location>
        <begin position="7"/>
        <end position="248"/>
    </location>
</feature>
<accession>A0A4U2Z7S0</accession>
<dbReference type="PROSITE" id="PS00211">
    <property type="entry name" value="ABC_TRANSPORTER_1"/>
    <property type="match status" value="1"/>
</dbReference>
<dbReference type="CDD" id="cd10147">
    <property type="entry name" value="Wzt_C-like"/>
    <property type="match status" value="1"/>
</dbReference>
<dbReference type="InterPro" id="IPR050683">
    <property type="entry name" value="Bact_Polysacc_Export_ATP-bd"/>
</dbReference>
<dbReference type="RefSeq" id="WP_137012818.1">
    <property type="nucleotide sequence ID" value="NZ_SZPX01000003.1"/>
</dbReference>
<organism evidence="6 7">
    <name type="scientific">Sulfurimonas crateris</name>
    <dbReference type="NCBI Taxonomy" id="2574727"/>
    <lineage>
        <taxon>Bacteria</taxon>
        <taxon>Pseudomonadati</taxon>
        <taxon>Campylobacterota</taxon>
        <taxon>Epsilonproteobacteria</taxon>
        <taxon>Campylobacterales</taxon>
        <taxon>Sulfurimonadaceae</taxon>
        <taxon>Sulfurimonas</taxon>
    </lineage>
</organism>
<evidence type="ECO:0000313" key="6">
    <source>
        <dbReference type="EMBL" id="TKI69925.1"/>
    </source>
</evidence>
<evidence type="ECO:0000256" key="2">
    <source>
        <dbReference type="ARBA" id="ARBA00022448"/>
    </source>
</evidence>
<evidence type="ECO:0000313" key="7">
    <source>
        <dbReference type="Proteomes" id="UP000309561"/>
    </source>
</evidence>
<proteinExistence type="inferred from homology"/>
<reference evidence="6 7" key="1">
    <citation type="submission" date="2019-04" db="EMBL/GenBank/DDBJ databases">
        <title>Sulfurimonas crateris sp. nov. a facultative anaerobic sulfur-oxidizing chemolithautotrophic bacterium isolated from a terrestrial mud vulcano.</title>
        <authorList>
            <person name="Ratnikova N.M."/>
            <person name="Slobodkin A.I."/>
            <person name="Merkel A.Y."/>
            <person name="Novikov A."/>
            <person name="Bonch-Osmolovskaya E.A."/>
            <person name="Slobodkina G.B."/>
        </authorList>
    </citation>
    <scope>NUCLEOTIDE SEQUENCE [LARGE SCALE GENOMIC DNA]</scope>
    <source>
        <strain evidence="6 7">SN118</strain>
    </source>
</reference>
<keyword evidence="4 6" id="KW-0067">ATP-binding</keyword>
<dbReference type="InterPro" id="IPR015860">
    <property type="entry name" value="ABC_transpr_TagH-like"/>
</dbReference>
<evidence type="ECO:0000256" key="1">
    <source>
        <dbReference type="ARBA" id="ARBA00005417"/>
    </source>
</evidence>
<dbReference type="PANTHER" id="PTHR46743">
    <property type="entry name" value="TEICHOIC ACIDS EXPORT ATP-BINDING PROTEIN TAGH"/>
    <property type="match status" value="1"/>
</dbReference>
<dbReference type="Proteomes" id="UP000309561">
    <property type="component" value="Unassembled WGS sequence"/>
</dbReference>
<comment type="similarity">
    <text evidence="1">Belongs to the ABC transporter superfamily.</text>
</comment>
<dbReference type="GO" id="GO:0016020">
    <property type="term" value="C:membrane"/>
    <property type="evidence" value="ECO:0007669"/>
    <property type="project" value="InterPro"/>
</dbReference>
<dbReference type="AlphaFoldDB" id="A0A4U2Z7S0"/>
<dbReference type="EMBL" id="SZPX01000003">
    <property type="protein sequence ID" value="TKI69925.1"/>
    <property type="molecule type" value="Genomic_DNA"/>
</dbReference>
<dbReference type="Pfam" id="PF14524">
    <property type="entry name" value="Wzt_C"/>
    <property type="match status" value="1"/>
</dbReference>
<dbReference type="SUPFAM" id="SSF52540">
    <property type="entry name" value="P-loop containing nucleoside triphosphate hydrolases"/>
    <property type="match status" value="1"/>
</dbReference>
<keyword evidence="3" id="KW-0547">Nucleotide-binding</keyword>
<sequence length="447" mass="49856">MTKNTAIKVQNLTKTYKLYDKPIDRLKESLHPLKKKYHRDFYALNDVSFEIKKGETVGIVGKNGSGKSTLLKIITGVLTPTSGKVSVHGKISAILELGAGFNPEMTGLENVYLNTSINGMSKKETDSKIKEIVEFAELGEFINQPVKTYSSGMKARLAFSVSISVEPDILIVDEALSVGDAAFARKCFAKMEEIRSRGATILFVSHSEGSVVALCNRAIWISNGKQIIDGTPKLVTGLYMKHINETKIDKAEIEKEYESLSKGEVETKKEEDMLVSESQSTIDNRQSTNSIDEFYNPALKPTSTICYEEKGAKISDIKITTLDGREVNVLVQGGEYILSHKVDFAEKNNNVILGISLHTKQGVILVNGHFPEQKKYHIINAKNVFVEWKFSCTVLEGEYFLTLGVMGIDNKFMARIKDAYMFKVINNQNRQMRGLIDLNLKGNIEIC</sequence>
<protein>
    <submittedName>
        <fullName evidence="6">ABC transporter ATP-binding protein</fullName>
    </submittedName>
</protein>
<evidence type="ECO:0000256" key="4">
    <source>
        <dbReference type="ARBA" id="ARBA00022840"/>
    </source>
</evidence>